<comment type="caution">
    <text evidence="2">The sequence shown here is derived from an EMBL/GenBank/DDBJ whole genome shotgun (WGS) entry which is preliminary data.</text>
</comment>
<sequence length="92" mass="10560">MNGTIRAILAGAFLQILVGSGLTFYLFDHTTDMALRYAQMAERNAESYTDAAIQLHYNRMQIQFSEERESMRAYVQKTIDLKISQVRKPLTP</sequence>
<organism evidence="2 3">
    <name type="scientific">Pseudomonas gregormendelii</name>
    <dbReference type="NCBI Taxonomy" id="1628277"/>
    <lineage>
        <taxon>Bacteria</taxon>
        <taxon>Pseudomonadati</taxon>
        <taxon>Pseudomonadota</taxon>
        <taxon>Gammaproteobacteria</taxon>
        <taxon>Pseudomonadales</taxon>
        <taxon>Pseudomonadaceae</taxon>
        <taxon>Pseudomonas</taxon>
    </lineage>
</organism>
<keyword evidence="3" id="KW-1185">Reference proteome</keyword>
<dbReference type="Proteomes" id="UP000772591">
    <property type="component" value="Unassembled WGS sequence"/>
</dbReference>
<evidence type="ECO:0008006" key="4">
    <source>
        <dbReference type="Google" id="ProtNLM"/>
    </source>
</evidence>
<proteinExistence type="predicted"/>
<name>A0ABS3ADK2_9PSED</name>
<accession>A0ABS3ADK2</accession>
<keyword evidence="1" id="KW-0472">Membrane</keyword>
<keyword evidence="1" id="KW-1133">Transmembrane helix</keyword>
<evidence type="ECO:0000313" key="2">
    <source>
        <dbReference type="EMBL" id="MBN3964314.1"/>
    </source>
</evidence>
<keyword evidence="1" id="KW-0812">Transmembrane</keyword>
<dbReference type="RefSeq" id="WP_205891865.1">
    <property type="nucleotide sequence ID" value="NZ_JADEVO010000003.1"/>
</dbReference>
<evidence type="ECO:0000313" key="3">
    <source>
        <dbReference type="Proteomes" id="UP000772591"/>
    </source>
</evidence>
<reference evidence="2 3" key="1">
    <citation type="journal article" date="2021" name="Int. J. Syst. Evol. Microbiol.">
        <title>Pseudomonas piscium sp. nov., Pseudomonas pisciculturae sp. nov., Pseudomonas mucoides sp. nov. and Pseudomonas neuropathica sp. nov. isolated from rainbow trout.</title>
        <authorList>
            <person name="Duman M."/>
            <person name="Mulet M."/>
            <person name="Altun S."/>
            <person name="Saticioglu I.B."/>
            <person name="Gomila M."/>
            <person name="Lalucat J."/>
            <person name="Garcia-Valdes E."/>
        </authorList>
    </citation>
    <scope>NUCLEOTIDE SEQUENCE [LARGE SCALE GENOMIC DNA]</scope>
    <source>
        <strain evidence="2 3">LMG 28632</strain>
    </source>
</reference>
<evidence type="ECO:0000256" key="1">
    <source>
        <dbReference type="SAM" id="Phobius"/>
    </source>
</evidence>
<dbReference type="EMBL" id="JADEVO010000003">
    <property type="protein sequence ID" value="MBN3964314.1"/>
    <property type="molecule type" value="Genomic_DNA"/>
</dbReference>
<protein>
    <recommendedName>
        <fullName evidence="4">Methyl-accepting chemotaxis protein</fullName>
    </recommendedName>
</protein>
<feature type="transmembrane region" description="Helical" evidence="1">
    <location>
        <begin position="6"/>
        <end position="27"/>
    </location>
</feature>
<gene>
    <name evidence="2" type="ORF">IMW75_03315</name>
</gene>